<evidence type="ECO:0000256" key="2">
    <source>
        <dbReference type="ARBA" id="ARBA00022840"/>
    </source>
</evidence>
<dbReference type="EMBL" id="KZ384180">
    <property type="protein sequence ID" value="PIO55795.1"/>
    <property type="molecule type" value="Genomic_DNA"/>
</dbReference>
<dbReference type="Gene3D" id="3.30.200.20">
    <property type="entry name" value="Phosphorylase Kinase, domain 1"/>
    <property type="match status" value="1"/>
</dbReference>
<protein>
    <recommendedName>
        <fullName evidence="4">Protein kinase domain-containing protein</fullName>
    </recommendedName>
</protein>
<dbReference type="GO" id="GO:0005524">
    <property type="term" value="F:ATP binding"/>
    <property type="evidence" value="ECO:0007669"/>
    <property type="project" value="UniProtKB-UniRule"/>
</dbReference>
<dbReference type="PROSITE" id="PS00107">
    <property type="entry name" value="PROTEIN_KINASE_ATP"/>
    <property type="match status" value="1"/>
</dbReference>
<keyword evidence="7" id="KW-1185">Reference proteome</keyword>
<evidence type="ECO:0000313" key="7">
    <source>
        <dbReference type="Proteomes" id="UP000230423"/>
    </source>
</evidence>
<dbReference type="Pfam" id="PF07714">
    <property type="entry name" value="PK_Tyr_Ser-Thr"/>
    <property type="match status" value="1"/>
</dbReference>
<accession>A0A2G9TAF8</accession>
<dbReference type="InterPro" id="IPR011009">
    <property type="entry name" value="Kinase-like_dom_sf"/>
</dbReference>
<gene>
    <name evidence="6" type="ORF">TELCIR_22816</name>
    <name evidence="5" type="ORF">TELCIR_23711</name>
</gene>
<dbReference type="OrthoDB" id="5788481at2759"/>
<name>A0A2G9TAF8_TELCI</name>
<proteinExistence type="predicted"/>
<evidence type="ECO:0000256" key="1">
    <source>
        <dbReference type="ARBA" id="ARBA00022741"/>
    </source>
</evidence>
<evidence type="ECO:0000259" key="4">
    <source>
        <dbReference type="PROSITE" id="PS50011"/>
    </source>
</evidence>
<evidence type="ECO:0000313" key="6">
    <source>
        <dbReference type="EMBL" id="PIO55795.1"/>
    </source>
</evidence>
<dbReference type="PROSITE" id="PS50011">
    <property type="entry name" value="PROTEIN_KINASE_DOM"/>
    <property type="match status" value="1"/>
</dbReference>
<dbReference type="Proteomes" id="UP000230423">
    <property type="component" value="Unassembled WGS sequence"/>
</dbReference>
<dbReference type="SUPFAM" id="SSF56112">
    <property type="entry name" value="Protein kinase-like (PK-like)"/>
    <property type="match status" value="1"/>
</dbReference>
<keyword evidence="2 3" id="KW-0067">ATP-binding</keyword>
<organism evidence="5 7">
    <name type="scientific">Teladorsagia circumcincta</name>
    <name type="common">Brown stomach worm</name>
    <name type="synonym">Ostertagia circumcincta</name>
    <dbReference type="NCBI Taxonomy" id="45464"/>
    <lineage>
        <taxon>Eukaryota</taxon>
        <taxon>Metazoa</taxon>
        <taxon>Ecdysozoa</taxon>
        <taxon>Nematoda</taxon>
        <taxon>Chromadorea</taxon>
        <taxon>Rhabditida</taxon>
        <taxon>Rhabditina</taxon>
        <taxon>Rhabditomorpha</taxon>
        <taxon>Strongyloidea</taxon>
        <taxon>Trichostrongylidae</taxon>
        <taxon>Teladorsagia</taxon>
    </lineage>
</organism>
<dbReference type="AlphaFoldDB" id="A0A2G9TAF8"/>
<reference evidence="5 7" key="1">
    <citation type="submission" date="2015-09" db="EMBL/GenBank/DDBJ databases">
        <title>Draft genome of the parasitic nematode Teladorsagia circumcincta isolate WARC Sus (inbred).</title>
        <authorList>
            <person name="Mitreva M."/>
        </authorList>
    </citation>
    <scope>NUCLEOTIDE SEQUENCE [LARGE SCALE GENOMIC DNA]</scope>
    <source>
        <strain evidence="5 7">S</strain>
    </source>
</reference>
<dbReference type="InterPro" id="IPR050198">
    <property type="entry name" value="Non-receptor_tyrosine_kinases"/>
</dbReference>
<dbReference type="InterPro" id="IPR017441">
    <property type="entry name" value="Protein_kinase_ATP_BS"/>
</dbReference>
<dbReference type="PANTHER" id="PTHR24418">
    <property type="entry name" value="TYROSINE-PROTEIN KINASE"/>
    <property type="match status" value="1"/>
</dbReference>
<feature type="domain" description="Protein kinase" evidence="4">
    <location>
        <begin position="51"/>
        <end position="110"/>
    </location>
</feature>
<sequence>MPFFTIDGVNKASSAIAIVQKHYAERIPIAGQAMLMRPIPKQAWELSKDKITMVSKLGEGAFGEVWKGTLRHFTTTLPVAIKVTKVKEENRAMMLEMHKEGRLLRQYKHL</sequence>
<evidence type="ECO:0000256" key="3">
    <source>
        <dbReference type="PROSITE-ProRule" id="PRU10141"/>
    </source>
</evidence>
<dbReference type="InterPro" id="IPR000719">
    <property type="entry name" value="Prot_kinase_dom"/>
</dbReference>
<evidence type="ECO:0000313" key="5">
    <source>
        <dbReference type="EMBL" id="PIO54914.1"/>
    </source>
</evidence>
<feature type="binding site" evidence="3">
    <location>
        <position position="82"/>
    </location>
    <ligand>
        <name>ATP</name>
        <dbReference type="ChEBI" id="CHEBI:30616"/>
    </ligand>
</feature>
<dbReference type="GO" id="GO:0004672">
    <property type="term" value="F:protein kinase activity"/>
    <property type="evidence" value="ECO:0007669"/>
    <property type="project" value="InterPro"/>
</dbReference>
<dbReference type="EMBL" id="KZ390988">
    <property type="protein sequence ID" value="PIO54914.1"/>
    <property type="molecule type" value="Genomic_DNA"/>
</dbReference>
<dbReference type="InterPro" id="IPR001245">
    <property type="entry name" value="Ser-Thr/Tyr_kinase_cat_dom"/>
</dbReference>
<keyword evidence="1 3" id="KW-0547">Nucleotide-binding</keyword>